<dbReference type="PANTHER" id="PTHR13190:SF1">
    <property type="entry name" value="AUTOPHAGY-RELATED 2, ISOFORM A"/>
    <property type="match status" value="1"/>
</dbReference>
<comment type="similarity">
    <text evidence="3">Belongs to the ATG2 family.</text>
</comment>
<keyword evidence="9" id="KW-0472">Membrane</keyword>
<accession>A0A9P4JXH2</accession>
<dbReference type="GO" id="GO:0005789">
    <property type="term" value="C:endoplasmic reticulum membrane"/>
    <property type="evidence" value="ECO:0007669"/>
    <property type="project" value="UniProtKB-SubCell"/>
</dbReference>
<feature type="region of interest" description="Disordered" evidence="13">
    <location>
        <begin position="404"/>
        <end position="434"/>
    </location>
</feature>
<proteinExistence type="inferred from homology"/>
<feature type="region of interest" description="Disordered" evidence="13">
    <location>
        <begin position="469"/>
        <end position="553"/>
    </location>
</feature>
<dbReference type="Pfam" id="PF13329">
    <property type="entry name" value="ATG2_CAD"/>
    <property type="match status" value="1"/>
</dbReference>
<feature type="region of interest" description="Disordered" evidence="13">
    <location>
        <begin position="734"/>
        <end position="776"/>
    </location>
</feature>
<dbReference type="GO" id="GO:0034045">
    <property type="term" value="C:phagophore assembly site membrane"/>
    <property type="evidence" value="ECO:0007669"/>
    <property type="project" value="UniProtKB-SubCell"/>
</dbReference>
<keyword evidence="7" id="KW-0072">Autophagy</keyword>
<evidence type="ECO:0000256" key="3">
    <source>
        <dbReference type="ARBA" id="ARBA00009714"/>
    </source>
</evidence>
<feature type="region of interest" description="Disordered" evidence="13">
    <location>
        <begin position="2041"/>
        <end position="2068"/>
    </location>
</feature>
<keyword evidence="15" id="KW-1185">Reference proteome</keyword>
<dbReference type="GO" id="GO:0000045">
    <property type="term" value="P:autophagosome assembly"/>
    <property type="evidence" value="ECO:0007669"/>
    <property type="project" value="TreeGrafter"/>
</dbReference>
<comment type="caution">
    <text evidence="14">The sequence shown here is derived from an EMBL/GenBank/DDBJ whole genome shotgun (WGS) entry which is preliminary data.</text>
</comment>
<feature type="compositionally biased region" description="Low complexity" evidence="13">
    <location>
        <begin position="1721"/>
        <end position="1736"/>
    </location>
</feature>
<evidence type="ECO:0000256" key="11">
    <source>
        <dbReference type="ARBA" id="ARBA00024615"/>
    </source>
</evidence>
<dbReference type="GO" id="GO:0043495">
    <property type="term" value="F:protein-membrane adaptor activity"/>
    <property type="evidence" value="ECO:0007669"/>
    <property type="project" value="TreeGrafter"/>
</dbReference>
<evidence type="ECO:0000256" key="2">
    <source>
        <dbReference type="ARBA" id="ARBA00004623"/>
    </source>
</evidence>
<feature type="region of interest" description="Disordered" evidence="13">
    <location>
        <begin position="1719"/>
        <end position="1748"/>
    </location>
</feature>
<dbReference type="GO" id="GO:0006869">
    <property type="term" value="P:lipid transport"/>
    <property type="evidence" value="ECO:0007669"/>
    <property type="project" value="UniProtKB-KW"/>
</dbReference>
<evidence type="ECO:0000256" key="8">
    <source>
        <dbReference type="ARBA" id="ARBA00023055"/>
    </source>
</evidence>
<dbReference type="GO" id="GO:0061709">
    <property type="term" value="P:reticulophagy"/>
    <property type="evidence" value="ECO:0007669"/>
    <property type="project" value="TreeGrafter"/>
</dbReference>
<keyword evidence="6" id="KW-0256">Endoplasmic reticulum</keyword>
<dbReference type="GO" id="GO:0000422">
    <property type="term" value="P:autophagy of mitochondrion"/>
    <property type="evidence" value="ECO:0007669"/>
    <property type="project" value="TreeGrafter"/>
</dbReference>
<dbReference type="OrthoDB" id="18982at2759"/>
<evidence type="ECO:0000256" key="6">
    <source>
        <dbReference type="ARBA" id="ARBA00022824"/>
    </source>
</evidence>
<feature type="compositionally biased region" description="Polar residues" evidence="13">
    <location>
        <begin position="333"/>
        <end position="351"/>
    </location>
</feature>
<keyword evidence="8" id="KW-0445">Lipid transport</keyword>
<sequence length="2166" mass="236693">MAFFAAISSSIGKKLLLFGLRHIDILDKDPSDFVSVDVGKRTTLEVRDVGLHIKKLVALLHLKLPPELRLSKAHADLFRATVVFEFGVPQIIIELEGLQIRAAVSDGAEEVSPKDSPGKEIPCRTKAWARTGSPFRGRPSPDPENGSNSDTSSDFGSQQLPTVDGLAKSFIREEPAEEIQELEEALNSQAESLHESVSSSEESDSGETEGMGTGLGLPGVIKNLLNTALDRLQIIVTHINIHLDERVLSDADSPSTDHEDTAHSVNFEFERVSVDSLTSSEPQVDITTSSCHTPNIKSVSGKRRLRVENICGRLISNARNFASLSKVSRPASPVSTPSEASTGQESATGSSPRPAPSIAPQTLHQSFKTDVQNMDTNKVASAGNRSPSPSSYYVENRLTSSALTTDDDRYADVASDDGFDHGTPSSHDKGSQMRDSSIMYDDEGLLNYALENSLLNSRHGPLNAAQSSVNPLGTWGGDGVESNHEAGIESPSPRLQVRTTSQSSSTSISQSQPMFSSQSEADPDGSTDHLDTARHHIPNSSPSHDSSSQGDLSVEDLAESRLFTHDEAESMYMSALSAPPLDSSHQPQVPGGWDSASVSSQGADSDTARKCLPATMLTSRILRPGTEIEEGCETPRPGSRKSPRRGNSSSSYGKAESLPFKDVNPLNHKLSKVFFTVDQVNVWFPLDLGEASIEQEPSPSPVPEKAEVKFASTNDVGNSLFQDMPGSFSFYAQSTATRRRKSVSEGPEKPSRASTHRKRTSPPQTSDSAKSGPSSKISVEVGSIIGHVDLSTSRMLFQMAQKLIQIITGGSSQESKAPEVQKGGTMNSPPNFELSIKHIGFAWLEQLMIGSMVNNNYAQAFTALEANPADALLRLSIGSTRIASNKDESAVKIRKFTISSLNQDIISFQQSKSRSVPSDDGSHDRLKNDIEISFQQIPERRIKIITRSLIVLFDMLKLDEALGSYGGFSGVLELGNSISSNTSLQSLSSPPVRPRPRAVHFGDGTPQTPPPDPLPSTKVDFQFGNLYLTLEGRSCSLRVQTKPVRIAIRQRNVQIRLSEINLSGPYMDDGQDGAPLLIRVGDTRVIFLFAPEEDDLLRLISMITPSKDPYENDGDILVDTLLRQRRKGSVIRVDSAEVGVRVSNLDQLQAFEALGKEVSKLSKVTKYLPDDDRPGILTLATVHRFDGNINANERIGDVTVCCQEVQLAHVGLPPLFALQVGTIKATRGEEALLGEVTPLRQDDRLPMIMARMIGDEMEPVVKAKLFNLCIEYRVSTIMSALGIREDGTVEDIALGLASSVGTITGTTSPKPLSRQTSTASSTSGATGKPFHVDLLLRNCAIGLNPRKIPAKGLFVLNDTHFAGAVAKDEFSLVADIRKASIHVIDDIVRLDEPLEAPPSSYPLSSLGNRQLHELRESGYVGLGSISAAKASVKLAGDGKEHPQIVDVEFKNELFVMESCADSTQTLIAILNGLQPPSSPNSTDRYRTVVPLQEMMASFSGDAIPTDSPEPEDFMEDADRVGDEVPANLEFVGSFYSQGLPTEEELGDSMLGEDDLETLATSPTTRQRGEPALLESFQEQYEVSKGEEEFDFDNNYFADSDSDVKGTARKWDSKKNQYHLPNEFKTPDAPLKVRVRNMNIVWNLFDGYDWPRTRQIISQAVDDVEARAEERRNRSRDDDEPNVFIEEDFLFNSVWIGVPIKEEKGALARKINHDIDDTVSETGSYATSTATRSTGATIRPKSATKSRRRRLKLERSKHRKITFELTDVAVDVVVFPPGTGETQNSLNVRVRNFEIFDHLPSSTWKKFATSLQDPSEREMGRPMINLELLTVRPVEDLPASELVLRVTILPLRLHVDQDALDFITRFFEFKDDNIPDSGGNGEQPFLQRVEINTVKLKLDYKPKKVDYAGLRSGHTTEFMNFFILDGADITLRRAILYGITSADKLHQTLNDVWMPDVKRNQLPGVLAGLAPVRGIVNVTSGVSDLVVVPFREYKKDGRIVRSLQKGATQFARNTTSEIFRLGAKIAIGTQNVLEGAETFLNPQASSSRASRDNDWEELDPESADDEPRAVSNYANQPIGVMAGLRGAARHLEHDLLTARDAIIAIPGEVMESGSGVGMAKAIARRAPTVILRPALGATKAISHTLLGAGNALDKDSRRKIDDKYKSF</sequence>
<dbReference type="GO" id="GO:0032266">
    <property type="term" value="F:phosphatidylinositol-3-phosphate binding"/>
    <property type="evidence" value="ECO:0007669"/>
    <property type="project" value="TreeGrafter"/>
</dbReference>
<dbReference type="Proteomes" id="UP000799536">
    <property type="component" value="Unassembled WGS sequence"/>
</dbReference>
<feature type="region of interest" description="Disordered" evidence="13">
    <location>
        <begin position="108"/>
        <end position="160"/>
    </location>
</feature>
<feature type="compositionally biased region" description="Polar residues" evidence="13">
    <location>
        <begin position="1305"/>
        <end position="1315"/>
    </location>
</feature>
<evidence type="ECO:0000256" key="10">
    <source>
        <dbReference type="ARBA" id="ARBA00024479"/>
    </source>
</evidence>
<evidence type="ECO:0000256" key="9">
    <source>
        <dbReference type="ARBA" id="ARBA00023136"/>
    </source>
</evidence>
<feature type="compositionally biased region" description="Basic and acidic residues" evidence="13">
    <location>
        <begin position="742"/>
        <end position="751"/>
    </location>
</feature>
<feature type="region of interest" description="Disordered" evidence="13">
    <location>
        <begin position="1305"/>
        <end position="1325"/>
    </location>
</feature>
<keyword evidence="5" id="KW-0813">Transport</keyword>
<comment type="catalytic activity">
    <reaction evidence="11">
        <text>a 1,2-diacyl-sn-glycero-3-phosphoethanolamine(in) = a 1,2-diacyl-sn-glycero-3-phosphoethanolamine(out)</text>
        <dbReference type="Rhea" id="RHEA:38895"/>
        <dbReference type="ChEBI" id="CHEBI:64612"/>
    </reaction>
</comment>
<dbReference type="GO" id="GO:0034727">
    <property type="term" value="P:piecemeal microautophagy of the nucleus"/>
    <property type="evidence" value="ECO:0007669"/>
    <property type="project" value="TreeGrafter"/>
</dbReference>
<feature type="region of interest" description="Disordered" evidence="13">
    <location>
        <begin position="577"/>
        <end position="661"/>
    </location>
</feature>
<organism evidence="14 15">
    <name type="scientific">Delitschia confertaspora ATCC 74209</name>
    <dbReference type="NCBI Taxonomy" id="1513339"/>
    <lineage>
        <taxon>Eukaryota</taxon>
        <taxon>Fungi</taxon>
        <taxon>Dikarya</taxon>
        <taxon>Ascomycota</taxon>
        <taxon>Pezizomycotina</taxon>
        <taxon>Dothideomycetes</taxon>
        <taxon>Pleosporomycetidae</taxon>
        <taxon>Pleosporales</taxon>
        <taxon>Delitschiaceae</taxon>
        <taxon>Delitschia</taxon>
    </lineage>
</organism>
<dbReference type="InterPro" id="IPR026849">
    <property type="entry name" value="ATG2"/>
</dbReference>
<dbReference type="GO" id="GO:0061723">
    <property type="term" value="P:glycophagy"/>
    <property type="evidence" value="ECO:0007669"/>
    <property type="project" value="TreeGrafter"/>
</dbReference>
<comment type="subcellular location">
    <subcellularLocation>
        <location evidence="1">Endoplasmic reticulum membrane</location>
        <topology evidence="1">Peripheral membrane protein</topology>
    </subcellularLocation>
    <subcellularLocation>
        <location evidence="2">Preautophagosomal structure membrane</location>
        <topology evidence="2">Peripheral membrane protein</topology>
    </subcellularLocation>
</comment>
<feature type="compositionally biased region" description="Polar residues" evidence="13">
    <location>
        <begin position="761"/>
        <end position="776"/>
    </location>
</feature>
<protein>
    <recommendedName>
        <fullName evidence="4">Autophagy-related protein 2</fullName>
    </recommendedName>
</protein>
<evidence type="ECO:0000256" key="12">
    <source>
        <dbReference type="ARBA" id="ARBA00024631"/>
    </source>
</evidence>
<dbReference type="PANTHER" id="PTHR13190">
    <property type="entry name" value="AUTOPHAGY-RELATED 2, ISOFORM A"/>
    <property type="match status" value="1"/>
</dbReference>
<feature type="compositionally biased region" description="Low complexity" evidence="13">
    <location>
        <begin position="499"/>
        <end position="519"/>
    </location>
</feature>
<evidence type="ECO:0000313" key="15">
    <source>
        <dbReference type="Proteomes" id="UP000799536"/>
    </source>
</evidence>
<feature type="compositionally biased region" description="Low complexity" evidence="13">
    <location>
        <begin position="540"/>
        <end position="552"/>
    </location>
</feature>
<gene>
    <name evidence="14" type="ORF">GQ43DRAFT_453199</name>
</gene>
<comment type="catalytic activity">
    <reaction evidence="12">
        <text>a 1,2-diacyl-sn-glycero-3-phosphocholine(in) = a 1,2-diacyl-sn-glycero-3-phosphocholine(out)</text>
        <dbReference type="Rhea" id="RHEA:38571"/>
        <dbReference type="ChEBI" id="CHEBI:57643"/>
    </reaction>
</comment>
<dbReference type="EMBL" id="ML993858">
    <property type="protein sequence ID" value="KAF2205332.1"/>
    <property type="molecule type" value="Genomic_DNA"/>
</dbReference>
<reference evidence="14" key="1">
    <citation type="journal article" date="2020" name="Stud. Mycol.">
        <title>101 Dothideomycetes genomes: a test case for predicting lifestyles and emergence of pathogens.</title>
        <authorList>
            <person name="Haridas S."/>
            <person name="Albert R."/>
            <person name="Binder M."/>
            <person name="Bloem J."/>
            <person name="Labutti K."/>
            <person name="Salamov A."/>
            <person name="Andreopoulos B."/>
            <person name="Baker S."/>
            <person name="Barry K."/>
            <person name="Bills G."/>
            <person name="Bluhm B."/>
            <person name="Cannon C."/>
            <person name="Castanera R."/>
            <person name="Culley D."/>
            <person name="Daum C."/>
            <person name="Ezra D."/>
            <person name="Gonzalez J."/>
            <person name="Henrissat B."/>
            <person name="Kuo A."/>
            <person name="Liang C."/>
            <person name="Lipzen A."/>
            <person name="Lutzoni F."/>
            <person name="Magnuson J."/>
            <person name="Mondo S."/>
            <person name="Nolan M."/>
            <person name="Ohm R."/>
            <person name="Pangilinan J."/>
            <person name="Park H.-J."/>
            <person name="Ramirez L."/>
            <person name="Alfaro M."/>
            <person name="Sun H."/>
            <person name="Tritt A."/>
            <person name="Yoshinaga Y."/>
            <person name="Zwiers L.-H."/>
            <person name="Turgeon B."/>
            <person name="Goodwin S."/>
            <person name="Spatafora J."/>
            <person name="Crous P."/>
            <person name="Grigoriev I."/>
        </authorList>
    </citation>
    <scope>NUCLEOTIDE SEQUENCE</scope>
    <source>
        <strain evidence="14">ATCC 74209</strain>
    </source>
</reference>
<feature type="compositionally biased region" description="Acidic residues" evidence="13">
    <location>
        <begin position="2053"/>
        <end position="2063"/>
    </location>
</feature>
<feature type="compositionally biased region" description="Basic and acidic residues" evidence="13">
    <location>
        <begin position="111"/>
        <end position="123"/>
    </location>
</feature>
<evidence type="ECO:0000256" key="5">
    <source>
        <dbReference type="ARBA" id="ARBA00022448"/>
    </source>
</evidence>
<feature type="region of interest" description="Disordered" evidence="13">
    <location>
        <begin position="982"/>
        <end position="1016"/>
    </location>
</feature>
<feature type="region of interest" description="Disordered" evidence="13">
    <location>
        <begin position="177"/>
        <end position="214"/>
    </location>
</feature>
<evidence type="ECO:0000256" key="1">
    <source>
        <dbReference type="ARBA" id="ARBA00004406"/>
    </source>
</evidence>
<feature type="compositionally biased region" description="Low complexity" evidence="13">
    <location>
        <begin position="1316"/>
        <end position="1325"/>
    </location>
</feature>
<comment type="catalytic activity">
    <reaction evidence="10">
        <text>a 1,2-diacyl-sn-glycero-3-phospho-L-serine(in) = a 1,2-diacyl-sn-glycero-3-phospho-L-serine(out)</text>
        <dbReference type="Rhea" id="RHEA:38663"/>
        <dbReference type="ChEBI" id="CHEBI:57262"/>
    </reaction>
</comment>
<evidence type="ECO:0000256" key="13">
    <source>
        <dbReference type="SAM" id="MobiDB-lite"/>
    </source>
</evidence>
<name>A0A9P4JXH2_9PLEO</name>
<feature type="region of interest" description="Disordered" evidence="13">
    <location>
        <begin position="328"/>
        <end position="360"/>
    </location>
</feature>
<feature type="compositionally biased region" description="Low complexity" evidence="13">
    <location>
        <begin position="188"/>
        <end position="200"/>
    </location>
</feature>
<evidence type="ECO:0000256" key="4">
    <source>
        <dbReference type="ARBA" id="ARBA00018070"/>
    </source>
</evidence>
<evidence type="ECO:0000256" key="7">
    <source>
        <dbReference type="ARBA" id="ARBA00023006"/>
    </source>
</evidence>
<feature type="compositionally biased region" description="Polar residues" evidence="13">
    <location>
        <begin position="145"/>
        <end position="160"/>
    </location>
</feature>
<dbReference type="GO" id="GO:0061908">
    <property type="term" value="C:phagophore"/>
    <property type="evidence" value="ECO:0007669"/>
    <property type="project" value="TreeGrafter"/>
</dbReference>
<evidence type="ECO:0000313" key="14">
    <source>
        <dbReference type="EMBL" id="KAF2205332.1"/>
    </source>
</evidence>